<feature type="transmembrane region" description="Helical" evidence="7">
    <location>
        <begin position="310"/>
        <end position="329"/>
    </location>
</feature>
<dbReference type="HOGENOM" id="CLU_018801_7_1_1"/>
<comment type="subcellular location">
    <subcellularLocation>
        <location evidence="1">Membrane</location>
        <topology evidence="1">Multi-pass membrane protein</topology>
    </subcellularLocation>
</comment>
<dbReference type="PANTHER" id="PTHR31585:SF5">
    <property type="entry name" value="RNA-BINDING S4 DOMAIN-CONTAINING PROTEIN"/>
    <property type="match status" value="1"/>
</dbReference>
<dbReference type="PANTHER" id="PTHR31585">
    <property type="entry name" value="FOLATE-BIOPTERIN TRANSPORTER 1, CHLOROPLASTIC"/>
    <property type="match status" value="1"/>
</dbReference>
<feature type="transmembrane region" description="Helical" evidence="7">
    <location>
        <begin position="245"/>
        <end position="267"/>
    </location>
</feature>
<evidence type="ECO:0000313" key="8">
    <source>
        <dbReference type="EnsemblProtists" id="Phyra76311"/>
    </source>
</evidence>
<dbReference type="OMA" id="WEVCQEK"/>
<feature type="transmembrane region" description="Helical" evidence="7">
    <location>
        <begin position="373"/>
        <end position="392"/>
    </location>
</feature>
<feature type="transmembrane region" description="Helical" evidence="7">
    <location>
        <begin position="552"/>
        <end position="573"/>
    </location>
</feature>
<feature type="compositionally biased region" description="Pro residues" evidence="6">
    <location>
        <begin position="86"/>
        <end position="98"/>
    </location>
</feature>
<name>H3GJG8_PHYRM</name>
<dbReference type="GO" id="GO:0008517">
    <property type="term" value="F:folic acid transmembrane transporter activity"/>
    <property type="evidence" value="ECO:0000318"/>
    <property type="project" value="GO_Central"/>
</dbReference>
<dbReference type="GO" id="GO:0016020">
    <property type="term" value="C:membrane"/>
    <property type="evidence" value="ECO:0007669"/>
    <property type="project" value="UniProtKB-SubCell"/>
</dbReference>
<evidence type="ECO:0000256" key="7">
    <source>
        <dbReference type="SAM" id="Phobius"/>
    </source>
</evidence>
<dbReference type="Pfam" id="PF03092">
    <property type="entry name" value="BT1"/>
    <property type="match status" value="1"/>
</dbReference>
<feature type="transmembrane region" description="Helical" evidence="7">
    <location>
        <begin position="593"/>
        <end position="613"/>
    </location>
</feature>
<evidence type="ECO:0000256" key="1">
    <source>
        <dbReference type="ARBA" id="ARBA00004141"/>
    </source>
</evidence>
<evidence type="ECO:0000256" key="3">
    <source>
        <dbReference type="ARBA" id="ARBA00022692"/>
    </source>
</evidence>
<dbReference type="EMBL" id="DS566014">
    <property type="status" value="NOT_ANNOTATED_CDS"/>
    <property type="molecule type" value="Genomic_DNA"/>
</dbReference>
<evidence type="ECO:0008006" key="10">
    <source>
        <dbReference type="Google" id="ProtNLM"/>
    </source>
</evidence>
<evidence type="ECO:0000256" key="5">
    <source>
        <dbReference type="ARBA" id="ARBA00023136"/>
    </source>
</evidence>
<dbReference type="InterPro" id="IPR039309">
    <property type="entry name" value="BT1"/>
</dbReference>
<proteinExistence type="predicted"/>
<dbReference type="eggNOG" id="ENOG502SMI4">
    <property type="taxonomic scope" value="Eukaryota"/>
</dbReference>
<feature type="transmembrane region" description="Helical" evidence="7">
    <location>
        <begin position="474"/>
        <end position="494"/>
    </location>
</feature>
<evidence type="ECO:0000256" key="2">
    <source>
        <dbReference type="ARBA" id="ARBA00022448"/>
    </source>
</evidence>
<keyword evidence="9" id="KW-1185">Reference proteome</keyword>
<dbReference type="VEuPathDB" id="FungiDB:KRP23_11861"/>
<dbReference type="GO" id="GO:0098838">
    <property type="term" value="P:folate transmembrane transport"/>
    <property type="evidence" value="ECO:0000318"/>
    <property type="project" value="GO_Central"/>
</dbReference>
<evidence type="ECO:0000256" key="6">
    <source>
        <dbReference type="SAM" id="MobiDB-lite"/>
    </source>
</evidence>
<reference evidence="8" key="2">
    <citation type="submission" date="2015-06" db="UniProtKB">
        <authorList>
            <consortium name="EnsemblProtists"/>
        </authorList>
    </citation>
    <scope>IDENTIFICATION</scope>
    <source>
        <strain evidence="8">Pr102</strain>
    </source>
</reference>
<organism evidence="8 9">
    <name type="scientific">Phytophthora ramorum</name>
    <name type="common">Sudden oak death agent</name>
    <dbReference type="NCBI Taxonomy" id="164328"/>
    <lineage>
        <taxon>Eukaryota</taxon>
        <taxon>Sar</taxon>
        <taxon>Stramenopiles</taxon>
        <taxon>Oomycota</taxon>
        <taxon>Peronosporomycetes</taxon>
        <taxon>Peronosporales</taxon>
        <taxon>Peronosporaceae</taxon>
        <taxon>Phytophthora</taxon>
    </lineage>
</organism>
<protein>
    <recommendedName>
        <fullName evidence="10">Major facilitator superfamily associated domain-containing protein</fullName>
    </recommendedName>
</protein>
<keyword evidence="2" id="KW-0813">Transport</keyword>
<feature type="transmembrane region" description="Helical" evidence="7">
    <location>
        <begin position="204"/>
        <end position="225"/>
    </location>
</feature>
<dbReference type="VEuPathDB" id="FungiDB:KRP22_14058"/>
<keyword evidence="3 7" id="KW-0812">Transmembrane</keyword>
<feature type="transmembrane region" description="Helical" evidence="7">
    <location>
        <begin position="279"/>
        <end position="298"/>
    </location>
</feature>
<accession>H3GJG8</accession>
<feature type="compositionally biased region" description="Polar residues" evidence="6">
    <location>
        <begin position="69"/>
        <end position="85"/>
    </location>
</feature>
<dbReference type="Proteomes" id="UP000005238">
    <property type="component" value="Unassembled WGS sequence"/>
</dbReference>
<keyword evidence="4 7" id="KW-1133">Transmembrane helix</keyword>
<dbReference type="EnsemblProtists" id="Phyra76311">
    <property type="protein sequence ID" value="Phyra76311"/>
    <property type="gene ID" value="Phyra76311"/>
</dbReference>
<sequence>MLESQYSASPAADDGNFTNQLGFRPIVLYDTRVDVADESLTLSRSMKDQQLPQFPTLSSYELDEIDASCTSRVSSQDHQQANAPSTPIPQTPEYSPPSRPRERGFAVGDVMFNYRALGSLRSGLAPIALLSRWHAGLAVTTFASGAAVAFVHAAYRPILFATLHGKFDRDYDVGVALLDWPGMLSVLLGLFSDCVPIYGTRRKAYIALGWFFSALSYASVCAIYAVQISEVEKPARVFGRLLEAWSVIGSFALQLSWVAALALVVGFGQREALSERGGLAMLFLVLWQAGALTAHITVAELQSRLTLLNSSAVLATTSVISVPFVLYFLHDDDEQESTATLVASAKRVGVVSAIRTGVIQLWEICQEKITSRVLFFLLIYGVLLQAYDPGLYGALARWSGFTTVSDSIYAENPWMLVVESSVAIVALLHAKWRLLGTSWRPLAVTGTGVVVAGTLIQATVIATDTVRTKWGFSLLMGVIAWPRTWILLFIMLSITEVAHVGCEGVTMGLVLSSQGLGTSTINAATRWVSETTSARVTRDMIDEDSQSTRIQIVWAATMYAAVNLLSVAAVPMIPRNKLETQQLRAFGGYNRRGAVFIALLFVLLLALEIGVNLHTA</sequence>
<dbReference type="InParanoid" id="H3GJG8"/>
<keyword evidence="5 7" id="KW-0472">Membrane</keyword>
<feature type="transmembrane region" description="Helical" evidence="7">
    <location>
        <begin position="175"/>
        <end position="192"/>
    </location>
</feature>
<dbReference type="AlphaFoldDB" id="H3GJG8"/>
<feature type="region of interest" description="Disordered" evidence="6">
    <location>
        <begin position="69"/>
        <end position="100"/>
    </location>
</feature>
<evidence type="ECO:0000256" key="4">
    <source>
        <dbReference type="ARBA" id="ARBA00022989"/>
    </source>
</evidence>
<feature type="transmembrane region" description="Helical" evidence="7">
    <location>
        <begin position="135"/>
        <end position="155"/>
    </location>
</feature>
<evidence type="ECO:0000313" key="9">
    <source>
        <dbReference type="Proteomes" id="UP000005238"/>
    </source>
</evidence>
<feature type="transmembrane region" description="Helical" evidence="7">
    <location>
        <begin position="442"/>
        <end position="462"/>
    </location>
</feature>
<reference evidence="9" key="1">
    <citation type="journal article" date="2006" name="Science">
        <title>Phytophthora genome sequences uncover evolutionary origins and mechanisms of pathogenesis.</title>
        <authorList>
            <person name="Tyler B.M."/>
            <person name="Tripathy S."/>
            <person name="Zhang X."/>
            <person name="Dehal P."/>
            <person name="Jiang R.H."/>
            <person name="Aerts A."/>
            <person name="Arredondo F.D."/>
            <person name="Baxter L."/>
            <person name="Bensasson D."/>
            <person name="Beynon J.L."/>
            <person name="Chapman J."/>
            <person name="Damasceno C.M."/>
            <person name="Dorrance A.E."/>
            <person name="Dou D."/>
            <person name="Dickerman A.W."/>
            <person name="Dubchak I.L."/>
            <person name="Garbelotto M."/>
            <person name="Gijzen M."/>
            <person name="Gordon S.G."/>
            <person name="Govers F."/>
            <person name="Grunwald N.J."/>
            <person name="Huang W."/>
            <person name="Ivors K.L."/>
            <person name="Jones R.W."/>
            <person name="Kamoun S."/>
            <person name="Krampis K."/>
            <person name="Lamour K.H."/>
            <person name="Lee M.K."/>
            <person name="McDonald W.H."/>
            <person name="Medina M."/>
            <person name="Meijer H.J."/>
            <person name="Nordberg E.K."/>
            <person name="Maclean D.J."/>
            <person name="Ospina-Giraldo M.D."/>
            <person name="Morris P.F."/>
            <person name="Phuntumart V."/>
            <person name="Putnam N.H."/>
            <person name="Rash S."/>
            <person name="Rose J.K."/>
            <person name="Sakihama Y."/>
            <person name="Salamov A.A."/>
            <person name="Savidor A."/>
            <person name="Scheuring C.F."/>
            <person name="Smith B.M."/>
            <person name="Sobral B.W."/>
            <person name="Terry A."/>
            <person name="Torto-Alalibo T.A."/>
            <person name="Win J."/>
            <person name="Xu Z."/>
            <person name="Zhang H."/>
            <person name="Grigoriev I.V."/>
            <person name="Rokhsar D.S."/>
            <person name="Boore J.L."/>
        </authorList>
    </citation>
    <scope>NUCLEOTIDE SEQUENCE [LARGE SCALE GENOMIC DNA]</scope>
    <source>
        <strain evidence="9">Pr102</strain>
    </source>
</reference>